<proteinExistence type="predicted"/>
<accession>A0A6J5QT04</accession>
<dbReference type="SUPFAM" id="SSF56300">
    <property type="entry name" value="Metallo-dependent phosphatases"/>
    <property type="match status" value="1"/>
</dbReference>
<dbReference type="InterPro" id="IPR029052">
    <property type="entry name" value="Metallo-depent_PP-like"/>
</dbReference>
<organism evidence="2">
    <name type="scientific">uncultured Caudovirales phage</name>
    <dbReference type="NCBI Taxonomy" id="2100421"/>
    <lineage>
        <taxon>Viruses</taxon>
        <taxon>Duplodnaviria</taxon>
        <taxon>Heunggongvirae</taxon>
        <taxon>Uroviricota</taxon>
        <taxon>Caudoviricetes</taxon>
        <taxon>Peduoviridae</taxon>
        <taxon>Maltschvirus</taxon>
        <taxon>Maltschvirus maltsch</taxon>
    </lineage>
</organism>
<name>A0A6J5QT04_9CAUD</name>
<protein>
    <submittedName>
        <fullName evidence="2">Calcineurin-like phosphoesterase domain, ApaH type</fullName>
    </submittedName>
</protein>
<dbReference type="GO" id="GO:0016787">
    <property type="term" value="F:hydrolase activity"/>
    <property type="evidence" value="ECO:0007669"/>
    <property type="project" value="InterPro"/>
</dbReference>
<sequence length="228" mass="26024">MRVARVNETYTYGETYRIWPISDTHLGSADVDEDLLKEHVEEIRQDKNARVIFLGDVGDLIDWRDKRFQAGMWPERYTDAMHAEGGIPTETVAHALEIFAPIRDKIWCWLSGNHEFTVRSKMDREIGSEIAAQLGVEYLGYGGYLRVQWKRASSGAKGAEHVTVFDLHHGWQGGRTTGAKVNQLEKHLGESDADVVLRGHSHDRLAHIFPSLRITPTKIRDWERVVAH</sequence>
<dbReference type="Pfam" id="PF00149">
    <property type="entry name" value="Metallophos"/>
    <property type="match status" value="1"/>
</dbReference>
<evidence type="ECO:0000259" key="1">
    <source>
        <dbReference type="Pfam" id="PF00149"/>
    </source>
</evidence>
<reference evidence="2" key="1">
    <citation type="submission" date="2020-05" db="EMBL/GenBank/DDBJ databases">
        <authorList>
            <person name="Chiriac C."/>
            <person name="Salcher M."/>
            <person name="Ghai R."/>
            <person name="Kavagutti S V."/>
        </authorList>
    </citation>
    <scope>NUCLEOTIDE SEQUENCE</scope>
</reference>
<gene>
    <name evidence="2" type="ORF">UFOVP1158_46</name>
</gene>
<feature type="non-terminal residue" evidence="2">
    <location>
        <position position="228"/>
    </location>
</feature>
<dbReference type="InterPro" id="IPR004843">
    <property type="entry name" value="Calcineurin-like_PHP"/>
</dbReference>
<dbReference type="Gene3D" id="3.60.21.10">
    <property type="match status" value="1"/>
</dbReference>
<evidence type="ECO:0000313" key="2">
    <source>
        <dbReference type="EMBL" id="CAB4187703.1"/>
    </source>
</evidence>
<feature type="domain" description="Calcineurin-like phosphoesterase" evidence="1">
    <location>
        <begin position="17"/>
        <end position="203"/>
    </location>
</feature>
<dbReference type="EMBL" id="LR797105">
    <property type="protein sequence ID" value="CAB4187703.1"/>
    <property type="molecule type" value="Genomic_DNA"/>
</dbReference>